<name>A0A6V8KHS6_9ACTN</name>
<evidence type="ECO:0000256" key="2">
    <source>
        <dbReference type="ARBA" id="ARBA00005582"/>
    </source>
</evidence>
<proteinExistence type="inferred from homology"/>
<evidence type="ECO:0000313" key="6">
    <source>
        <dbReference type="EMBL" id="GFJ82021.1"/>
    </source>
</evidence>
<sequence>MTAMLKHATASVFLLTRLPSGWRIGLIHHPRLHRWMLPGGHVEPHENPAEAALRETSEETGLTAQLISTHTGELTDAVPGVPVPVWISEQPVPAEPRHPRPHIHVDHLYLALTTQHEPATPAELPFGWFDPDELNGLNMFDDSRHGAHLLLDRIDKLTHAVQALPADLGA</sequence>
<dbReference type="CDD" id="cd03674">
    <property type="entry name" value="NUDIX_Hydrolase"/>
    <property type="match status" value="1"/>
</dbReference>
<accession>A0A6V8KHS6</accession>
<keyword evidence="7" id="KW-1185">Reference proteome</keyword>
<dbReference type="InterPro" id="IPR020476">
    <property type="entry name" value="Nudix_hydrolase"/>
</dbReference>
<dbReference type="Gene3D" id="3.90.79.10">
    <property type="entry name" value="Nucleoside Triphosphate Pyrophosphohydrolase"/>
    <property type="match status" value="1"/>
</dbReference>
<dbReference type="InterPro" id="IPR000086">
    <property type="entry name" value="NUDIX_hydrolase_dom"/>
</dbReference>
<dbReference type="PROSITE" id="PS51462">
    <property type="entry name" value="NUDIX"/>
    <property type="match status" value="1"/>
</dbReference>
<comment type="similarity">
    <text evidence="2 4">Belongs to the Nudix hydrolase family.</text>
</comment>
<dbReference type="InterPro" id="IPR015797">
    <property type="entry name" value="NUDIX_hydrolase-like_dom_sf"/>
</dbReference>
<protein>
    <recommendedName>
        <fullName evidence="5">Nudix hydrolase domain-containing protein</fullName>
    </recommendedName>
</protein>
<dbReference type="EMBL" id="BLPF01000002">
    <property type="protein sequence ID" value="GFJ82021.1"/>
    <property type="molecule type" value="Genomic_DNA"/>
</dbReference>
<comment type="cofactor">
    <cofactor evidence="1">
        <name>Mg(2+)</name>
        <dbReference type="ChEBI" id="CHEBI:18420"/>
    </cofactor>
</comment>
<evidence type="ECO:0000256" key="1">
    <source>
        <dbReference type="ARBA" id="ARBA00001946"/>
    </source>
</evidence>
<evidence type="ECO:0000256" key="4">
    <source>
        <dbReference type="RuleBase" id="RU003476"/>
    </source>
</evidence>
<dbReference type="InterPro" id="IPR020084">
    <property type="entry name" value="NUDIX_hydrolase_CS"/>
</dbReference>
<dbReference type="Proteomes" id="UP000482800">
    <property type="component" value="Unassembled WGS sequence"/>
</dbReference>
<organism evidence="6 7">
    <name type="scientific">Phytohabitans houttuyneae</name>
    <dbReference type="NCBI Taxonomy" id="1076126"/>
    <lineage>
        <taxon>Bacteria</taxon>
        <taxon>Bacillati</taxon>
        <taxon>Actinomycetota</taxon>
        <taxon>Actinomycetes</taxon>
        <taxon>Micromonosporales</taxon>
        <taxon>Micromonosporaceae</taxon>
    </lineage>
</organism>
<evidence type="ECO:0000256" key="3">
    <source>
        <dbReference type="ARBA" id="ARBA00022801"/>
    </source>
</evidence>
<dbReference type="PANTHER" id="PTHR43046:SF14">
    <property type="entry name" value="MUTT_NUDIX FAMILY PROTEIN"/>
    <property type="match status" value="1"/>
</dbReference>
<reference evidence="6 7" key="2">
    <citation type="submission" date="2020-03" db="EMBL/GenBank/DDBJ databases">
        <authorList>
            <person name="Ichikawa N."/>
            <person name="Kimura A."/>
            <person name="Kitahashi Y."/>
            <person name="Uohara A."/>
        </authorList>
    </citation>
    <scope>NUCLEOTIDE SEQUENCE [LARGE SCALE GENOMIC DNA]</scope>
    <source>
        <strain evidence="6 7">NBRC 108639</strain>
    </source>
</reference>
<reference evidence="6 7" key="1">
    <citation type="submission" date="2020-03" db="EMBL/GenBank/DDBJ databases">
        <title>Whole genome shotgun sequence of Phytohabitans houttuyneae NBRC 108639.</title>
        <authorList>
            <person name="Komaki H."/>
            <person name="Tamura T."/>
        </authorList>
    </citation>
    <scope>NUCLEOTIDE SEQUENCE [LARGE SCALE GENOMIC DNA]</scope>
    <source>
        <strain evidence="6 7">NBRC 108639</strain>
    </source>
</reference>
<gene>
    <name evidence="6" type="ORF">Phou_062010</name>
</gene>
<dbReference type="SUPFAM" id="SSF55811">
    <property type="entry name" value="Nudix"/>
    <property type="match status" value="1"/>
</dbReference>
<dbReference type="RefSeq" id="WP_173061994.1">
    <property type="nucleotide sequence ID" value="NZ_BAABGO010000097.1"/>
</dbReference>
<comment type="caution">
    <text evidence="6">The sequence shown here is derived from an EMBL/GenBank/DDBJ whole genome shotgun (WGS) entry which is preliminary data.</text>
</comment>
<dbReference type="Pfam" id="PF00293">
    <property type="entry name" value="NUDIX"/>
    <property type="match status" value="1"/>
</dbReference>
<keyword evidence="3 4" id="KW-0378">Hydrolase</keyword>
<dbReference type="PRINTS" id="PR00502">
    <property type="entry name" value="NUDIXFAMILY"/>
</dbReference>
<feature type="domain" description="Nudix hydrolase" evidence="5">
    <location>
        <begin position="5"/>
        <end position="155"/>
    </location>
</feature>
<dbReference type="GO" id="GO:0016787">
    <property type="term" value="F:hydrolase activity"/>
    <property type="evidence" value="ECO:0007669"/>
    <property type="project" value="UniProtKB-KW"/>
</dbReference>
<dbReference type="PANTHER" id="PTHR43046">
    <property type="entry name" value="GDP-MANNOSE MANNOSYL HYDROLASE"/>
    <property type="match status" value="1"/>
</dbReference>
<evidence type="ECO:0000313" key="7">
    <source>
        <dbReference type="Proteomes" id="UP000482800"/>
    </source>
</evidence>
<evidence type="ECO:0000259" key="5">
    <source>
        <dbReference type="PROSITE" id="PS51462"/>
    </source>
</evidence>
<dbReference type="AlphaFoldDB" id="A0A6V8KHS6"/>
<dbReference type="PROSITE" id="PS00893">
    <property type="entry name" value="NUDIX_BOX"/>
    <property type="match status" value="1"/>
</dbReference>